<gene>
    <name evidence="1" type="ORF">UY48_C0007G0029</name>
</gene>
<dbReference type="AlphaFoldDB" id="A0A0G1W2X6"/>
<evidence type="ECO:0000313" key="1">
    <source>
        <dbReference type="EMBL" id="KKW12940.1"/>
    </source>
</evidence>
<proteinExistence type="predicted"/>
<sequence>MGYYGRLELKLQARKLRSQGVSYLEIMKRLKLPKSTVSDWCSDVVLTKAQLLKLYKNKTSGALKGSIIAAKRKQAARILQTKKLFSEGKKEINTLSKRDRFIAGIAFYASEGTKTDKGCSFANSDPAIIRFMVRWFREFGHVPSDKFRGAIWLHEGLNEKKAKEYWSKVAGIPLEHFYKT</sequence>
<dbReference type="Proteomes" id="UP000034588">
    <property type="component" value="Unassembled WGS sequence"/>
</dbReference>
<evidence type="ECO:0000313" key="2">
    <source>
        <dbReference type="Proteomes" id="UP000034588"/>
    </source>
</evidence>
<feature type="non-terminal residue" evidence="1">
    <location>
        <position position="180"/>
    </location>
</feature>
<protein>
    <submittedName>
        <fullName evidence="1">Uncharacterized protein</fullName>
    </submittedName>
</protein>
<organism evidence="1 2">
    <name type="scientific">Candidatus Gottesmanbacteria bacterium GW2011_GWB1_49_7</name>
    <dbReference type="NCBI Taxonomy" id="1618448"/>
    <lineage>
        <taxon>Bacteria</taxon>
        <taxon>Candidatus Gottesmaniibacteriota</taxon>
    </lineage>
</organism>
<reference evidence="1 2" key="1">
    <citation type="journal article" date="2015" name="Nature">
        <title>rRNA introns, odd ribosomes, and small enigmatic genomes across a large radiation of phyla.</title>
        <authorList>
            <person name="Brown C.T."/>
            <person name="Hug L.A."/>
            <person name="Thomas B.C."/>
            <person name="Sharon I."/>
            <person name="Castelle C.J."/>
            <person name="Singh A."/>
            <person name="Wilkins M.J."/>
            <person name="Williams K.H."/>
            <person name="Banfield J.F."/>
        </authorList>
    </citation>
    <scope>NUCLEOTIDE SEQUENCE [LARGE SCALE GENOMIC DNA]</scope>
</reference>
<name>A0A0G1W2X6_9BACT</name>
<comment type="caution">
    <text evidence="1">The sequence shown here is derived from an EMBL/GenBank/DDBJ whole genome shotgun (WGS) entry which is preliminary data.</text>
</comment>
<dbReference type="EMBL" id="LCQD01000007">
    <property type="protein sequence ID" value="KKW12940.1"/>
    <property type="molecule type" value="Genomic_DNA"/>
</dbReference>
<accession>A0A0G1W2X6</accession>